<accession>A0ABV8IAV4</accession>
<evidence type="ECO:0000313" key="3">
    <source>
        <dbReference type="Proteomes" id="UP001595850"/>
    </source>
</evidence>
<feature type="domain" description="DUF7824" evidence="1">
    <location>
        <begin position="68"/>
        <end position="144"/>
    </location>
</feature>
<comment type="caution">
    <text evidence="2">The sequence shown here is derived from an EMBL/GenBank/DDBJ whole genome shotgun (WGS) entry which is preliminary data.</text>
</comment>
<evidence type="ECO:0000313" key="2">
    <source>
        <dbReference type="EMBL" id="MFC4061217.1"/>
    </source>
</evidence>
<evidence type="ECO:0000259" key="1">
    <source>
        <dbReference type="Pfam" id="PF25148"/>
    </source>
</evidence>
<dbReference type="RefSeq" id="WP_377291178.1">
    <property type="nucleotide sequence ID" value="NZ_JBHSBM010000025.1"/>
</dbReference>
<proteinExistence type="predicted"/>
<gene>
    <name evidence="2" type="ORF">ACFOWE_23195</name>
</gene>
<name>A0ABV8IAV4_9ACTN</name>
<protein>
    <recommendedName>
        <fullName evidence="1">DUF7824 domain-containing protein</fullName>
    </recommendedName>
</protein>
<dbReference type="InterPro" id="IPR056726">
    <property type="entry name" value="DUF7824"/>
</dbReference>
<dbReference type="Pfam" id="PF25148">
    <property type="entry name" value="DUF7824"/>
    <property type="match status" value="1"/>
</dbReference>
<sequence length="317" mass="34075">MHRDDRGYRRGPWWDIACWAAAMVRELTEPGAERRAHPDGLPTVAERVPEAGRGPIGKIMPLARYAEVHRALVEGELPPYLLATPTRTNGLLDPEALVERLEGYERGGVEALPLDLRQALLRLRRTVTGETAARAARLTGRAGRTAARWLTDRPADPETVLRREGGSSVVAGFVFPGPECRELLGDLLDARTHEESCESLLAVFAGYREPAAALLARGPGRFAIGDLHRLAAAEGPAGPGLMLVLARFLLEGPDGGAALGGRRGGSGQEAGRFWRPVGWTSVTAGEEAAPAVTVTPRVSMRLAKKPARVLESSARYP</sequence>
<dbReference type="Proteomes" id="UP001595850">
    <property type="component" value="Unassembled WGS sequence"/>
</dbReference>
<dbReference type="EMBL" id="JBHSBM010000025">
    <property type="protein sequence ID" value="MFC4061217.1"/>
    <property type="molecule type" value="Genomic_DNA"/>
</dbReference>
<keyword evidence="3" id="KW-1185">Reference proteome</keyword>
<reference evidence="3" key="1">
    <citation type="journal article" date="2019" name="Int. J. Syst. Evol. Microbiol.">
        <title>The Global Catalogue of Microorganisms (GCM) 10K type strain sequencing project: providing services to taxonomists for standard genome sequencing and annotation.</title>
        <authorList>
            <consortium name="The Broad Institute Genomics Platform"/>
            <consortium name="The Broad Institute Genome Sequencing Center for Infectious Disease"/>
            <person name="Wu L."/>
            <person name="Ma J."/>
        </authorList>
    </citation>
    <scope>NUCLEOTIDE SEQUENCE [LARGE SCALE GENOMIC DNA]</scope>
    <source>
        <strain evidence="3">TBRC 4489</strain>
    </source>
</reference>
<organism evidence="2 3">
    <name type="scientific">Planomonospora corallina</name>
    <dbReference type="NCBI Taxonomy" id="1806052"/>
    <lineage>
        <taxon>Bacteria</taxon>
        <taxon>Bacillati</taxon>
        <taxon>Actinomycetota</taxon>
        <taxon>Actinomycetes</taxon>
        <taxon>Streptosporangiales</taxon>
        <taxon>Streptosporangiaceae</taxon>
        <taxon>Planomonospora</taxon>
    </lineage>
</organism>